<protein>
    <submittedName>
        <fullName evidence="1">Uncharacterized protein</fullName>
    </submittedName>
</protein>
<name>A0ABQ7LCX6_BRACM</name>
<dbReference type="EMBL" id="JADBGQ010000008">
    <property type="protein sequence ID" value="KAG5384442.1"/>
    <property type="molecule type" value="Genomic_DNA"/>
</dbReference>
<dbReference type="Proteomes" id="UP000823674">
    <property type="component" value="Chromosome A09"/>
</dbReference>
<reference evidence="1 2" key="1">
    <citation type="submission" date="2021-03" db="EMBL/GenBank/DDBJ databases">
        <authorList>
            <person name="King G.J."/>
            <person name="Bancroft I."/>
            <person name="Baten A."/>
            <person name="Bloomfield J."/>
            <person name="Borpatragohain P."/>
            <person name="He Z."/>
            <person name="Irish N."/>
            <person name="Irwin J."/>
            <person name="Liu K."/>
            <person name="Mauleon R.P."/>
            <person name="Moore J."/>
            <person name="Morris R."/>
            <person name="Ostergaard L."/>
            <person name="Wang B."/>
            <person name="Wells R."/>
        </authorList>
    </citation>
    <scope>NUCLEOTIDE SEQUENCE [LARGE SCALE GENOMIC DNA]</scope>
    <source>
        <strain evidence="1">R-o-18</strain>
        <tissue evidence="1">Leaf</tissue>
    </source>
</reference>
<gene>
    <name evidence="1" type="primary">A09g509040.1_BraROA</name>
    <name evidence="1" type="ORF">IGI04_035912</name>
</gene>
<keyword evidence="2" id="KW-1185">Reference proteome</keyword>
<accession>A0ABQ7LCX6</accession>
<evidence type="ECO:0000313" key="1">
    <source>
        <dbReference type="EMBL" id="KAG5384442.1"/>
    </source>
</evidence>
<organism evidence="1 2">
    <name type="scientific">Brassica rapa subsp. trilocularis</name>
    <dbReference type="NCBI Taxonomy" id="1813537"/>
    <lineage>
        <taxon>Eukaryota</taxon>
        <taxon>Viridiplantae</taxon>
        <taxon>Streptophyta</taxon>
        <taxon>Embryophyta</taxon>
        <taxon>Tracheophyta</taxon>
        <taxon>Spermatophyta</taxon>
        <taxon>Magnoliopsida</taxon>
        <taxon>eudicotyledons</taxon>
        <taxon>Gunneridae</taxon>
        <taxon>Pentapetalae</taxon>
        <taxon>rosids</taxon>
        <taxon>malvids</taxon>
        <taxon>Brassicales</taxon>
        <taxon>Brassicaceae</taxon>
        <taxon>Brassiceae</taxon>
        <taxon>Brassica</taxon>
    </lineage>
</organism>
<sequence>MTSSIKEESLKLRYCAQPDHNPPPEPMKETETKTIGLGICKSMDFFQRAWSLARLAGLCFKIKRYRTVQDEGYSGKLNDVIRESESEISRWP</sequence>
<evidence type="ECO:0000313" key="2">
    <source>
        <dbReference type="Proteomes" id="UP000823674"/>
    </source>
</evidence>
<proteinExistence type="predicted"/>
<comment type="caution">
    <text evidence="1">The sequence shown here is derived from an EMBL/GenBank/DDBJ whole genome shotgun (WGS) entry which is preliminary data.</text>
</comment>